<sequence>MAAGCVAYYVADACISLYEVAVDTLFLCFCEDCEQNNGGSKPYFVTDSLRAFMHETKNDHSDMTNARMTS</sequence>
<comment type="subcellular location">
    <subcellularLocation>
        <location evidence="6">Cell membrane</location>
        <topology evidence="6">Multi-pass membrane protein</topology>
    </subcellularLocation>
    <subcellularLocation>
        <location evidence="1">Membrane</location>
        <topology evidence="1">Multi-pass membrane protein</topology>
    </subcellularLocation>
</comment>
<name>A0AAQ4EMK1_AMBAM</name>
<keyword evidence="4" id="KW-1133">Transmembrane helix</keyword>
<dbReference type="AlphaFoldDB" id="A0AAQ4EMK1"/>
<comment type="similarity">
    <text evidence="2 6">Belongs to the CTL (choline transporter-like) family.</text>
</comment>
<comment type="caution">
    <text evidence="7">The sequence shown here is derived from an EMBL/GenBank/DDBJ whole genome shotgun (WGS) entry which is preliminary data.</text>
</comment>
<keyword evidence="3" id="KW-0812">Transmembrane</keyword>
<evidence type="ECO:0000256" key="1">
    <source>
        <dbReference type="ARBA" id="ARBA00004141"/>
    </source>
</evidence>
<dbReference type="GO" id="GO:0022857">
    <property type="term" value="F:transmembrane transporter activity"/>
    <property type="evidence" value="ECO:0007669"/>
    <property type="project" value="UniProtKB-UniRule"/>
</dbReference>
<evidence type="ECO:0000313" key="7">
    <source>
        <dbReference type="EMBL" id="KAK8775663.1"/>
    </source>
</evidence>
<gene>
    <name evidence="7" type="ORF">V5799_030994</name>
</gene>
<dbReference type="Pfam" id="PF04515">
    <property type="entry name" value="Choline_transpo"/>
    <property type="match status" value="1"/>
</dbReference>
<evidence type="ECO:0000256" key="3">
    <source>
        <dbReference type="ARBA" id="ARBA00022692"/>
    </source>
</evidence>
<evidence type="ECO:0000256" key="5">
    <source>
        <dbReference type="ARBA" id="ARBA00023136"/>
    </source>
</evidence>
<dbReference type="InterPro" id="IPR007603">
    <property type="entry name" value="Choline_transptr-like"/>
</dbReference>
<proteinExistence type="inferred from homology"/>
<evidence type="ECO:0000256" key="6">
    <source>
        <dbReference type="RuleBase" id="RU368066"/>
    </source>
</evidence>
<evidence type="ECO:0000313" key="8">
    <source>
        <dbReference type="Proteomes" id="UP001321473"/>
    </source>
</evidence>
<evidence type="ECO:0000256" key="4">
    <source>
        <dbReference type="ARBA" id="ARBA00022989"/>
    </source>
</evidence>
<reference evidence="7 8" key="1">
    <citation type="journal article" date="2023" name="Arcadia Sci">
        <title>De novo assembly of a long-read Amblyomma americanum tick genome.</title>
        <authorList>
            <person name="Chou S."/>
            <person name="Poskanzer K.E."/>
            <person name="Rollins M."/>
            <person name="Thuy-Boun P.S."/>
        </authorList>
    </citation>
    <scope>NUCLEOTIDE SEQUENCE [LARGE SCALE GENOMIC DNA]</scope>
    <source>
        <strain evidence="7">F_SG_1</strain>
        <tissue evidence="7">Salivary glands</tissue>
    </source>
</reference>
<keyword evidence="8" id="KW-1185">Reference proteome</keyword>
<dbReference type="EMBL" id="JARKHS020013849">
    <property type="protein sequence ID" value="KAK8775663.1"/>
    <property type="molecule type" value="Genomic_DNA"/>
</dbReference>
<keyword evidence="5" id="KW-0472">Membrane</keyword>
<organism evidence="7 8">
    <name type="scientific">Amblyomma americanum</name>
    <name type="common">Lone star tick</name>
    <dbReference type="NCBI Taxonomy" id="6943"/>
    <lineage>
        <taxon>Eukaryota</taxon>
        <taxon>Metazoa</taxon>
        <taxon>Ecdysozoa</taxon>
        <taxon>Arthropoda</taxon>
        <taxon>Chelicerata</taxon>
        <taxon>Arachnida</taxon>
        <taxon>Acari</taxon>
        <taxon>Parasitiformes</taxon>
        <taxon>Ixodida</taxon>
        <taxon>Ixodoidea</taxon>
        <taxon>Ixodidae</taxon>
        <taxon>Amblyomminae</taxon>
        <taxon>Amblyomma</taxon>
    </lineage>
</organism>
<protein>
    <recommendedName>
        <fullName evidence="6">Choline transporter-like protein</fullName>
    </recommendedName>
</protein>
<comment type="function">
    <text evidence="6">Choline transporter.</text>
</comment>
<accession>A0AAQ4EMK1</accession>
<evidence type="ECO:0000256" key="2">
    <source>
        <dbReference type="ARBA" id="ARBA00007168"/>
    </source>
</evidence>
<dbReference type="Proteomes" id="UP001321473">
    <property type="component" value="Unassembled WGS sequence"/>
</dbReference>
<dbReference type="GO" id="GO:0005886">
    <property type="term" value="C:plasma membrane"/>
    <property type="evidence" value="ECO:0007669"/>
    <property type="project" value="UniProtKB-SubCell"/>
</dbReference>